<gene>
    <name evidence="2" type="ORF">DFH07DRAFT_1065516</name>
</gene>
<evidence type="ECO:0000256" key="1">
    <source>
        <dbReference type="SAM" id="MobiDB-lite"/>
    </source>
</evidence>
<feature type="compositionally biased region" description="Low complexity" evidence="1">
    <location>
        <begin position="314"/>
        <end position="326"/>
    </location>
</feature>
<dbReference type="Proteomes" id="UP001215280">
    <property type="component" value="Unassembled WGS sequence"/>
</dbReference>
<dbReference type="AlphaFoldDB" id="A0AAD7I1L8"/>
<protein>
    <submittedName>
        <fullName evidence="2">Uncharacterized protein</fullName>
    </submittedName>
</protein>
<organism evidence="2 3">
    <name type="scientific">Mycena maculata</name>
    <dbReference type="NCBI Taxonomy" id="230809"/>
    <lineage>
        <taxon>Eukaryota</taxon>
        <taxon>Fungi</taxon>
        <taxon>Dikarya</taxon>
        <taxon>Basidiomycota</taxon>
        <taxon>Agaricomycotina</taxon>
        <taxon>Agaricomycetes</taxon>
        <taxon>Agaricomycetidae</taxon>
        <taxon>Agaricales</taxon>
        <taxon>Marasmiineae</taxon>
        <taxon>Mycenaceae</taxon>
        <taxon>Mycena</taxon>
    </lineage>
</organism>
<feature type="compositionally biased region" description="Low complexity" evidence="1">
    <location>
        <begin position="261"/>
        <end position="275"/>
    </location>
</feature>
<feature type="compositionally biased region" description="Low complexity" evidence="1">
    <location>
        <begin position="242"/>
        <end position="254"/>
    </location>
</feature>
<feature type="region of interest" description="Disordered" evidence="1">
    <location>
        <begin position="398"/>
        <end position="422"/>
    </location>
</feature>
<feature type="compositionally biased region" description="Basic and acidic residues" evidence="1">
    <location>
        <begin position="225"/>
        <end position="234"/>
    </location>
</feature>
<reference evidence="2" key="1">
    <citation type="submission" date="2023-03" db="EMBL/GenBank/DDBJ databases">
        <title>Massive genome expansion in bonnet fungi (Mycena s.s.) driven by repeated elements and novel gene families across ecological guilds.</title>
        <authorList>
            <consortium name="Lawrence Berkeley National Laboratory"/>
            <person name="Harder C.B."/>
            <person name="Miyauchi S."/>
            <person name="Viragh M."/>
            <person name="Kuo A."/>
            <person name="Thoen E."/>
            <person name="Andreopoulos B."/>
            <person name="Lu D."/>
            <person name="Skrede I."/>
            <person name="Drula E."/>
            <person name="Henrissat B."/>
            <person name="Morin E."/>
            <person name="Kohler A."/>
            <person name="Barry K."/>
            <person name="LaButti K."/>
            <person name="Morin E."/>
            <person name="Salamov A."/>
            <person name="Lipzen A."/>
            <person name="Mereny Z."/>
            <person name="Hegedus B."/>
            <person name="Baldrian P."/>
            <person name="Stursova M."/>
            <person name="Weitz H."/>
            <person name="Taylor A."/>
            <person name="Grigoriev I.V."/>
            <person name="Nagy L.G."/>
            <person name="Martin F."/>
            <person name="Kauserud H."/>
        </authorList>
    </citation>
    <scope>NUCLEOTIDE SEQUENCE</scope>
    <source>
        <strain evidence="2">CBHHK188m</strain>
    </source>
</reference>
<comment type="caution">
    <text evidence="2">The sequence shown here is derived from an EMBL/GenBank/DDBJ whole genome shotgun (WGS) entry which is preliminary data.</text>
</comment>
<feature type="region of interest" description="Disordered" evidence="1">
    <location>
        <begin position="182"/>
        <end position="362"/>
    </location>
</feature>
<evidence type="ECO:0000313" key="2">
    <source>
        <dbReference type="EMBL" id="KAJ7732946.1"/>
    </source>
</evidence>
<keyword evidence="3" id="KW-1185">Reference proteome</keyword>
<name>A0AAD7I1L8_9AGAR</name>
<evidence type="ECO:0000313" key="3">
    <source>
        <dbReference type="Proteomes" id="UP001215280"/>
    </source>
</evidence>
<sequence length="422" mass="44273">MDHPSWGDTILATLSSCFACCSCSRASPNDLDAEENSDGRDLSDGARYAVRRARADELEGLLADTDTNADGFADDDAAADADAISLHSHLGPRGRRRPPPKTPRHISVWGWNLFGSGRSRRSVTLPGADGALHGASTRRENSTDALLASANHDSSSPHVLGEAEIARRAERRARKEMRRLARAVARPEAEDGDDFDGFPGNGTRTHAGIPAQFLQPTPDSPGYARAEDVLRARDDEDDADLDGVAYARRTSRSAGAGGSKSSGRSSNSGSNSNSGYERIGGGMPPAYTTSSPSSHDGKSKKKSSKSKRSTKPGLTSSTLASPSAAAFPQRQEDVHEEEFGDFASPGAFDAHPAVEFDGISPPRLFDSPAEYFDGTPGGLSPQDAFDGEEEVAREALPSPGLSRAFGRGGAGGGRGGAFLAGM</sequence>
<dbReference type="EMBL" id="JARJLG010000171">
    <property type="protein sequence ID" value="KAJ7732946.1"/>
    <property type="molecule type" value="Genomic_DNA"/>
</dbReference>
<feature type="compositionally biased region" description="Gly residues" evidence="1">
    <location>
        <begin position="406"/>
        <end position="422"/>
    </location>
</feature>
<proteinExistence type="predicted"/>
<feature type="compositionally biased region" description="Basic residues" evidence="1">
    <location>
        <begin position="298"/>
        <end position="310"/>
    </location>
</feature>
<accession>A0AAD7I1L8</accession>